<feature type="transmembrane region" description="Helical" evidence="7">
    <location>
        <begin position="139"/>
        <end position="157"/>
    </location>
</feature>
<reference evidence="8 9" key="1">
    <citation type="journal article" date="2019" name="Int. J. Syst. Evol. Microbiol.">
        <title>The Global Catalogue of Microorganisms (GCM) 10K type strain sequencing project: providing services to taxonomists for standard genome sequencing and annotation.</title>
        <authorList>
            <consortium name="The Broad Institute Genomics Platform"/>
            <consortium name="The Broad Institute Genome Sequencing Center for Infectious Disease"/>
            <person name="Wu L."/>
            <person name="Ma J."/>
        </authorList>
    </citation>
    <scope>NUCLEOTIDE SEQUENCE [LARGE SCALE GENOMIC DNA]</scope>
    <source>
        <strain evidence="8 9">JCM 15089</strain>
    </source>
</reference>
<keyword evidence="5 7" id="KW-1133">Transmembrane helix</keyword>
<feature type="transmembrane region" description="Helical" evidence="7">
    <location>
        <begin position="432"/>
        <end position="453"/>
    </location>
</feature>
<evidence type="ECO:0000256" key="4">
    <source>
        <dbReference type="ARBA" id="ARBA00022692"/>
    </source>
</evidence>
<dbReference type="SUPFAM" id="SSF103473">
    <property type="entry name" value="MFS general substrate transporter"/>
    <property type="match status" value="1"/>
</dbReference>
<organism evidence="8 9">
    <name type="scientific">Rhizomicrobium electricum</name>
    <dbReference type="NCBI Taxonomy" id="480070"/>
    <lineage>
        <taxon>Bacteria</taxon>
        <taxon>Pseudomonadati</taxon>
        <taxon>Pseudomonadota</taxon>
        <taxon>Alphaproteobacteria</taxon>
        <taxon>Micropepsales</taxon>
        <taxon>Micropepsaceae</taxon>
        <taxon>Rhizomicrobium</taxon>
    </lineage>
</organism>
<dbReference type="RefSeq" id="WP_208393658.1">
    <property type="nucleotide sequence ID" value="NZ_BAAADD010000004.1"/>
</dbReference>
<dbReference type="Proteomes" id="UP001499951">
    <property type="component" value="Unassembled WGS sequence"/>
</dbReference>
<dbReference type="Gene3D" id="1.20.1250.20">
    <property type="entry name" value="MFS general substrate transporter like domains"/>
    <property type="match status" value="2"/>
</dbReference>
<proteinExistence type="predicted"/>
<accession>A0ABN1ELK7</accession>
<protein>
    <submittedName>
        <fullName evidence="8">Peptide MFS transporter</fullName>
    </submittedName>
</protein>
<evidence type="ECO:0000256" key="2">
    <source>
        <dbReference type="ARBA" id="ARBA00022448"/>
    </source>
</evidence>
<evidence type="ECO:0000256" key="6">
    <source>
        <dbReference type="ARBA" id="ARBA00023136"/>
    </source>
</evidence>
<keyword evidence="2" id="KW-0813">Transport</keyword>
<dbReference type="EMBL" id="BAAADD010000004">
    <property type="protein sequence ID" value="GAA0568568.1"/>
    <property type="molecule type" value="Genomic_DNA"/>
</dbReference>
<keyword evidence="4 7" id="KW-0812">Transmembrane</keyword>
<comment type="caution">
    <text evidence="8">The sequence shown here is derived from an EMBL/GenBank/DDBJ whole genome shotgun (WGS) entry which is preliminary data.</text>
</comment>
<feature type="transmembrane region" description="Helical" evidence="7">
    <location>
        <begin position="86"/>
        <end position="105"/>
    </location>
</feature>
<evidence type="ECO:0000256" key="7">
    <source>
        <dbReference type="SAM" id="Phobius"/>
    </source>
</evidence>
<evidence type="ECO:0000256" key="5">
    <source>
        <dbReference type="ARBA" id="ARBA00022989"/>
    </source>
</evidence>
<dbReference type="Pfam" id="PF00854">
    <property type="entry name" value="PTR2"/>
    <property type="match status" value="2"/>
</dbReference>
<feature type="transmembrane region" description="Helical" evidence="7">
    <location>
        <begin position="303"/>
        <end position="321"/>
    </location>
</feature>
<feature type="transmembrane region" description="Helical" evidence="7">
    <location>
        <begin position="249"/>
        <end position="267"/>
    </location>
</feature>
<keyword evidence="6 7" id="KW-0472">Membrane</keyword>
<gene>
    <name evidence="8" type="ORF">GCM10008942_16470</name>
</gene>
<dbReference type="InterPro" id="IPR000109">
    <property type="entry name" value="POT_fam"/>
</dbReference>
<feature type="transmembrane region" description="Helical" evidence="7">
    <location>
        <begin position="178"/>
        <end position="198"/>
    </location>
</feature>
<evidence type="ECO:0000313" key="8">
    <source>
        <dbReference type="EMBL" id="GAA0568568.1"/>
    </source>
</evidence>
<evidence type="ECO:0000256" key="1">
    <source>
        <dbReference type="ARBA" id="ARBA00004651"/>
    </source>
</evidence>
<feature type="transmembrane region" description="Helical" evidence="7">
    <location>
        <begin position="204"/>
        <end position="224"/>
    </location>
</feature>
<feature type="transmembrane region" description="Helical" evidence="7">
    <location>
        <begin position="401"/>
        <end position="420"/>
    </location>
</feature>
<feature type="transmembrane region" description="Helical" evidence="7">
    <location>
        <begin position="333"/>
        <end position="355"/>
    </location>
</feature>
<feature type="transmembrane region" description="Helical" evidence="7">
    <location>
        <begin position="112"/>
        <end position="133"/>
    </location>
</feature>
<dbReference type="InterPro" id="IPR036259">
    <property type="entry name" value="MFS_trans_sf"/>
</dbReference>
<sequence>MSIADKPKTERTFLGHPIGLLWLSASEFWERFCYYGMQALLTLYLFKYLLQPGHIEQVWGFETYRQGVDWLIQEIPWLFHKTPMAYASYTSQLYAGLVFVTPLIGGPLADRVLGRTLTVTFGSILMVVGTFLLAANHTFLIGIACLLCGVGCFKGNIAAQVGDLYTIDDPRRADGFQIYFMGIQIAVIFSPLICSYLGERVDWHLGFIAAGIGMVIGLIVYLIGRPTFPKERLKAKVAEKREKLTGRDLGAFVLLVVLLPVLAFGAVGNQQIFNAYLVWSGNNYQMTYGSFTVPSGWMMSFDAGFSAVSMIGVIAFWRWYGKHRKEPDEITKIAIGVLISMCAPLALAGASAVVATTHHPVSLGWAVAFHVINDIGFANVFPVGLALYSRAAPKGLGGTMLAIYYLHLFIANTLIVGPVGGLLGSMPDTQFWLLHVALMFGAAMVLLVARLLFGHLLAPKYAENAS</sequence>
<evidence type="ECO:0000313" key="9">
    <source>
        <dbReference type="Proteomes" id="UP001499951"/>
    </source>
</evidence>
<keyword evidence="9" id="KW-1185">Reference proteome</keyword>
<dbReference type="InterPro" id="IPR050171">
    <property type="entry name" value="MFS_Transporters"/>
</dbReference>
<comment type="subcellular location">
    <subcellularLocation>
        <location evidence="1">Cell membrane</location>
        <topology evidence="1">Multi-pass membrane protein</topology>
    </subcellularLocation>
</comment>
<dbReference type="PANTHER" id="PTHR23517:SF15">
    <property type="entry name" value="PROTON-DEPENDENT OLIGOPEPTIDE FAMILY TRANSPORT PROTEIN"/>
    <property type="match status" value="1"/>
</dbReference>
<feature type="transmembrane region" description="Helical" evidence="7">
    <location>
        <begin position="367"/>
        <end position="389"/>
    </location>
</feature>
<dbReference type="PANTHER" id="PTHR23517">
    <property type="entry name" value="RESISTANCE PROTEIN MDTM, PUTATIVE-RELATED-RELATED"/>
    <property type="match status" value="1"/>
</dbReference>
<keyword evidence="3" id="KW-1003">Cell membrane</keyword>
<evidence type="ECO:0000256" key="3">
    <source>
        <dbReference type="ARBA" id="ARBA00022475"/>
    </source>
</evidence>
<name>A0ABN1ELK7_9PROT</name>